<keyword evidence="1" id="KW-0863">Zinc-finger</keyword>
<organism evidence="6 7">
    <name type="scientific">Linum trigynum</name>
    <dbReference type="NCBI Taxonomy" id="586398"/>
    <lineage>
        <taxon>Eukaryota</taxon>
        <taxon>Viridiplantae</taxon>
        <taxon>Streptophyta</taxon>
        <taxon>Embryophyta</taxon>
        <taxon>Tracheophyta</taxon>
        <taxon>Spermatophyta</taxon>
        <taxon>Magnoliopsida</taxon>
        <taxon>eudicotyledons</taxon>
        <taxon>Gunneridae</taxon>
        <taxon>Pentapetalae</taxon>
        <taxon>rosids</taxon>
        <taxon>fabids</taxon>
        <taxon>Malpighiales</taxon>
        <taxon>Linaceae</taxon>
        <taxon>Linum</taxon>
    </lineage>
</organism>
<evidence type="ECO:0000313" key="6">
    <source>
        <dbReference type="EMBL" id="CAL1388314.1"/>
    </source>
</evidence>
<evidence type="ECO:0000256" key="4">
    <source>
        <dbReference type="ARBA" id="ARBA00023163"/>
    </source>
</evidence>
<dbReference type="CDD" id="cd00043">
    <property type="entry name" value="CYCLIN_SF"/>
    <property type="match status" value="1"/>
</dbReference>
<evidence type="ECO:0000313" key="7">
    <source>
        <dbReference type="Proteomes" id="UP001497516"/>
    </source>
</evidence>
<sequence>MPCFSCGHGSLGRDDTTGSLVCESCGTVQEFRNFEDRAVGPGGVQQGSYVRVGTSGTGGSLAYKEKKVYEANKLIDEIALRLNLSGRSLNEIRSMIDRITEGEYGSGDWFHVLIGACSYVEMRIQNKAFSIVEVSEAVGCDIYELGRMVARVVEHLELSLPEFDIVNAFERIVTNLATLGRVDSDMVGRIRKLGVFLIQCAIKWFLTTGRRPLPVVAAVFVLVAELNGIKDVKLEDVAKDVNASVITARLRYKELLEKLVEVAQALPWGKNVTVKNVVKNAPLVIRYMELKSTNTRGKDIENFETAVFDLGEVISDCLRNGITYGAEDDGPGGTDDPQNPTVEDGISIAQMGQADVDNLQLSHECLSMAYEKFLEEDVERSAKVRGDVPSQREQRGIEVYAAEWWNGKSQLSKKLLLEDILEKDVGLETMPPSFVKGSLDIKKRRAKIKAAKLRLNKAGCSFNAADKSDIRNTDLVDVAYSKKKKRKRKEQTIDWEDFIIEALLVHQVKEVEIEKGYYKALLGLHVFNSGINVKDSDVGARLTELECRSNVLSLGPT</sequence>
<dbReference type="PRINTS" id="PR00685">
    <property type="entry name" value="TIFACTORIIB"/>
</dbReference>
<dbReference type="SUPFAM" id="SSF47954">
    <property type="entry name" value="Cyclin-like"/>
    <property type="match status" value="2"/>
</dbReference>
<dbReference type="AlphaFoldDB" id="A0AAV2ER73"/>
<dbReference type="EMBL" id="OZ034818">
    <property type="protein sequence ID" value="CAL1388314.1"/>
    <property type="molecule type" value="Genomic_DNA"/>
</dbReference>
<evidence type="ECO:0000256" key="2">
    <source>
        <dbReference type="ARBA" id="ARBA00022833"/>
    </source>
</evidence>
<evidence type="ECO:0000256" key="3">
    <source>
        <dbReference type="ARBA" id="ARBA00023015"/>
    </source>
</evidence>
<keyword evidence="2" id="KW-0862">Zinc</keyword>
<feature type="domain" description="BRF2-like C-terminal" evidence="5">
    <location>
        <begin position="195"/>
        <end position="279"/>
    </location>
</feature>
<accession>A0AAV2ER73</accession>
<name>A0AAV2ER73_9ROSI</name>
<dbReference type="Pfam" id="PF21886">
    <property type="entry name" value="BRF2-like_C_cyclin_rpt"/>
    <property type="match status" value="1"/>
</dbReference>
<proteinExistence type="predicted"/>
<keyword evidence="1" id="KW-0479">Metal-binding</keyword>
<dbReference type="GO" id="GO:0070897">
    <property type="term" value="P:transcription preinitiation complex assembly"/>
    <property type="evidence" value="ECO:0007669"/>
    <property type="project" value="InterPro"/>
</dbReference>
<gene>
    <name evidence="6" type="ORF">LTRI10_LOCUS29248</name>
</gene>
<protein>
    <recommendedName>
        <fullName evidence="5">BRF2-like C-terminal domain-containing protein</fullName>
    </recommendedName>
</protein>
<dbReference type="PANTHER" id="PTHR48428:SF1">
    <property type="entry name" value="PLANT-SPECIFIC TFIIB-RELATED PROTEIN PTF2"/>
    <property type="match status" value="1"/>
</dbReference>
<dbReference type="Gene3D" id="1.10.472.170">
    <property type="match status" value="1"/>
</dbReference>
<dbReference type="Gene3D" id="1.10.472.10">
    <property type="entry name" value="Cyclin-like"/>
    <property type="match status" value="1"/>
</dbReference>
<keyword evidence="4" id="KW-0804">Transcription</keyword>
<dbReference type="SUPFAM" id="SSF57783">
    <property type="entry name" value="Zinc beta-ribbon"/>
    <property type="match status" value="1"/>
</dbReference>
<evidence type="ECO:0000256" key="1">
    <source>
        <dbReference type="ARBA" id="ARBA00022771"/>
    </source>
</evidence>
<keyword evidence="3" id="KW-0805">Transcription regulation</keyword>
<dbReference type="PANTHER" id="PTHR48428">
    <property type="entry name" value="PLANT-SPECIFIC TFIIB-RELATED PROTEIN PTF2"/>
    <property type="match status" value="1"/>
</dbReference>
<dbReference type="InterPro" id="IPR053340">
    <property type="entry name" value="PTF2"/>
</dbReference>
<keyword evidence="7" id="KW-1185">Reference proteome</keyword>
<dbReference type="InterPro" id="IPR036915">
    <property type="entry name" value="Cyclin-like_sf"/>
</dbReference>
<dbReference type="GO" id="GO:0008270">
    <property type="term" value="F:zinc ion binding"/>
    <property type="evidence" value="ECO:0007669"/>
    <property type="project" value="UniProtKB-KW"/>
</dbReference>
<evidence type="ECO:0000259" key="5">
    <source>
        <dbReference type="Pfam" id="PF21886"/>
    </source>
</evidence>
<reference evidence="6 7" key="1">
    <citation type="submission" date="2024-04" db="EMBL/GenBank/DDBJ databases">
        <authorList>
            <person name="Fracassetti M."/>
        </authorList>
    </citation>
    <scope>NUCLEOTIDE SEQUENCE [LARGE SCALE GENOMIC DNA]</scope>
</reference>
<dbReference type="InterPro" id="IPR000812">
    <property type="entry name" value="TFIIB"/>
</dbReference>
<dbReference type="Proteomes" id="UP001497516">
    <property type="component" value="Chromosome 5"/>
</dbReference>
<dbReference type="InterPro" id="IPR054078">
    <property type="entry name" value="BRF2-like_C"/>
</dbReference>